<dbReference type="InterPro" id="IPR051397">
    <property type="entry name" value="Zn-ADH-like_protein"/>
</dbReference>
<feature type="domain" description="Enoyl reductase (ER)" evidence="1">
    <location>
        <begin position="18"/>
        <end position="336"/>
    </location>
</feature>
<dbReference type="InterPro" id="IPR020843">
    <property type="entry name" value="ER"/>
</dbReference>
<dbReference type="Gene3D" id="3.40.50.720">
    <property type="entry name" value="NAD(P)-binding Rossmann-like Domain"/>
    <property type="match status" value="1"/>
</dbReference>
<dbReference type="InterPro" id="IPR013149">
    <property type="entry name" value="ADH-like_C"/>
</dbReference>
<dbReference type="OMA" id="EPTRYPF"/>
<protein>
    <recommendedName>
        <fullName evidence="1">Enoyl reductase (ER) domain-containing protein</fullName>
    </recommendedName>
</protein>
<dbReference type="InterPro" id="IPR002364">
    <property type="entry name" value="Quin_OxRdtase/zeta-crystal_CS"/>
</dbReference>
<name>A0A803MMP9_CHEQI</name>
<evidence type="ECO:0000313" key="2">
    <source>
        <dbReference type="EnsemblPlants" id="AUR62032550-RA:cds"/>
    </source>
</evidence>
<accession>A0A803MMP9</accession>
<dbReference type="GO" id="GO:0016491">
    <property type="term" value="F:oxidoreductase activity"/>
    <property type="evidence" value="ECO:0007669"/>
    <property type="project" value="InterPro"/>
</dbReference>
<evidence type="ECO:0000259" key="1">
    <source>
        <dbReference type="SMART" id="SM00829"/>
    </source>
</evidence>
<dbReference type="SUPFAM" id="SSF51735">
    <property type="entry name" value="NAD(P)-binding Rossmann-fold domains"/>
    <property type="match status" value="1"/>
</dbReference>
<dbReference type="Gene3D" id="1.25.40.10">
    <property type="entry name" value="Tetratricopeptide repeat domain"/>
    <property type="match status" value="1"/>
</dbReference>
<dbReference type="SMART" id="SM00028">
    <property type="entry name" value="TPR"/>
    <property type="match status" value="2"/>
</dbReference>
<keyword evidence="3" id="KW-1185">Reference proteome</keyword>
<dbReference type="InterPro" id="IPR013154">
    <property type="entry name" value="ADH-like_N"/>
</dbReference>
<evidence type="ECO:0000313" key="3">
    <source>
        <dbReference type="Proteomes" id="UP000596660"/>
    </source>
</evidence>
<dbReference type="EnsemblPlants" id="AUR62032550-RA">
    <property type="protein sequence ID" value="AUR62032550-RA:cds"/>
    <property type="gene ID" value="AUR62032550"/>
</dbReference>
<dbReference type="InterPro" id="IPR036291">
    <property type="entry name" value="NAD(P)-bd_dom_sf"/>
</dbReference>
<dbReference type="CDD" id="cd08241">
    <property type="entry name" value="QOR1"/>
    <property type="match status" value="1"/>
</dbReference>
<dbReference type="Gene3D" id="3.90.180.10">
    <property type="entry name" value="Medium-chain alcohol dehydrogenases, catalytic domain"/>
    <property type="match status" value="1"/>
</dbReference>
<dbReference type="PANTHER" id="PTHR43677:SF4">
    <property type="entry name" value="QUINONE OXIDOREDUCTASE-LIKE PROTEIN 2"/>
    <property type="match status" value="1"/>
</dbReference>
<dbReference type="GO" id="GO:0008270">
    <property type="term" value="F:zinc ion binding"/>
    <property type="evidence" value="ECO:0007669"/>
    <property type="project" value="InterPro"/>
</dbReference>
<dbReference type="InterPro" id="IPR011990">
    <property type="entry name" value="TPR-like_helical_dom_sf"/>
</dbReference>
<dbReference type="Proteomes" id="UP000596660">
    <property type="component" value="Unplaced"/>
</dbReference>
<dbReference type="Gramene" id="AUR62032550-RA">
    <property type="protein sequence ID" value="AUR62032550-RA:cds"/>
    <property type="gene ID" value="AUR62032550"/>
</dbReference>
<dbReference type="InterPro" id="IPR011032">
    <property type="entry name" value="GroES-like_sf"/>
</dbReference>
<dbReference type="InterPro" id="IPR019734">
    <property type="entry name" value="TPR_rpt"/>
</dbReference>
<dbReference type="Pfam" id="PF08240">
    <property type="entry name" value="ADH_N"/>
    <property type="match status" value="1"/>
</dbReference>
<dbReference type="PROSITE" id="PS01162">
    <property type="entry name" value="QOR_ZETA_CRYSTAL"/>
    <property type="match status" value="1"/>
</dbReference>
<reference evidence="2" key="1">
    <citation type="journal article" date="2017" name="Nature">
        <title>The genome of Chenopodium quinoa.</title>
        <authorList>
            <person name="Jarvis D.E."/>
            <person name="Ho Y.S."/>
            <person name="Lightfoot D.J."/>
            <person name="Schmoeckel S.M."/>
            <person name="Li B."/>
            <person name="Borm T.J.A."/>
            <person name="Ohyanagi H."/>
            <person name="Mineta K."/>
            <person name="Michell C.T."/>
            <person name="Saber N."/>
            <person name="Kharbatia N.M."/>
            <person name="Rupper R.R."/>
            <person name="Sharp A.R."/>
            <person name="Dally N."/>
            <person name="Boughton B.A."/>
            <person name="Woo Y.H."/>
            <person name="Gao G."/>
            <person name="Schijlen E.G.W.M."/>
            <person name="Guo X."/>
            <person name="Momin A.A."/>
            <person name="Negrao S."/>
            <person name="Al-Babili S."/>
            <person name="Gehring C."/>
            <person name="Roessner U."/>
            <person name="Jung C."/>
            <person name="Murphy K."/>
            <person name="Arold S.T."/>
            <person name="Gojobori T."/>
            <person name="van der Linden C.G."/>
            <person name="van Loo E.N."/>
            <person name="Jellen E.N."/>
            <person name="Maughan P.J."/>
            <person name="Tester M."/>
        </authorList>
    </citation>
    <scope>NUCLEOTIDE SEQUENCE [LARGE SCALE GENOMIC DNA]</scope>
    <source>
        <strain evidence="2">cv. PI 614886</strain>
    </source>
</reference>
<dbReference type="SUPFAM" id="SSF50129">
    <property type="entry name" value="GroES-like"/>
    <property type="match status" value="1"/>
</dbReference>
<reference evidence="2" key="2">
    <citation type="submission" date="2021-03" db="UniProtKB">
        <authorList>
            <consortium name="EnsemblPlants"/>
        </authorList>
    </citation>
    <scope>IDENTIFICATION</scope>
</reference>
<sequence length="528" mass="57278">MEAIVVRKLGDPSTANLSDENSPIFLSKNEPLPELKSPTAIRVRVRATSLNYANYLQVLGKYQEKAPIPFIPGSDYSGVVDAVGSQVSKFRVGDRVCSVANLGSFAQFVVDDESKLFKVPEGCDLVAAAALPVAFGTSHVGLVHRAQLKSGQVLLVLGAAGGVGVSAVQIGKVCGAVVIAAARGPEKVQFLKSLGADHVVDISQDNVITSVKEFLKARKLKGVDVLYDPVGGKLTKDAMKVLNWGANILVIGFASGEVPIIPANIALVKNWTIHGLYWGSYRIHCPSVLEYSLQELLSWLARGMISIYISHKYSPAEANLAFAAIKDRKAIGKMSVTIAEKPEIAAVCHVRHIAYEYMTRGTLCISHVEEKDVSSHELEFSVGQLENPFGILNFVKKLKDEGNMLYKQNHMGSAIAKYSIALKLLSFASVCNEEDKLMFSVTVVSLNLNLAACFIKVKDYDRVGQLCSAVLCFDTTNVKAYYRRAIAVLGLNKPTLAFMDLAQALKIDPKNSNYLSLHSIPCITPYTP</sequence>
<dbReference type="PANTHER" id="PTHR43677">
    <property type="entry name" value="SHORT-CHAIN DEHYDROGENASE/REDUCTASE"/>
    <property type="match status" value="1"/>
</dbReference>
<dbReference type="Pfam" id="PF00107">
    <property type="entry name" value="ADH_zinc_N"/>
    <property type="match status" value="1"/>
</dbReference>
<dbReference type="SUPFAM" id="SSF48452">
    <property type="entry name" value="TPR-like"/>
    <property type="match status" value="1"/>
</dbReference>
<dbReference type="AlphaFoldDB" id="A0A803MMP9"/>
<organism evidence="2 3">
    <name type="scientific">Chenopodium quinoa</name>
    <name type="common">Quinoa</name>
    <dbReference type="NCBI Taxonomy" id="63459"/>
    <lineage>
        <taxon>Eukaryota</taxon>
        <taxon>Viridiplantae</taxon>
        <taxon>Streptophyta</taxon>
        <taxon>Embryophyta</taxon>
        <taxon>Tracheophyta</taxon>
        <taxon>Spermatophyta</taxon>
        <taxon>Magnoliopsida</taxon>
        <taxon>eudicotyledons</taxon>
        <taxon>Gunneridae</taxon>
        <taxon>Pentapetalae</taxon>
        <taxon>Caryophyllales</taxon>
        <taxon>Chenopodiaceae</taxon>
        <taxon>Chenopodioideae</taxon>
        <taxon>Atripliceae</taxon>
        <taxon>Chenopodium</taxon>
    </lineage>
</organism>
<proteinExistence type="predicted"/>
<dbReference type="SMART" id="SM00829">
    <property type="entry name" value="PKS_ER"/>
    <property type="match status" value="1"/>
</dbReference>